<evidence type="ECO:0000313" key="3">
    <source>
        <dbReference type="Proteomes" id="UP000044602"/>
    </source>
</evidence>
<name>A0A0G4KXD3_VERLO</name>
<sequence length="734" mass="82167">MSHSHSHSNSSNHSSHVYSHRRPGLRASVISTGAPIDVNFRKKVAVVGSGCSGIAALWALNRSHHDVHLYEAASRLGGHTNTVKWTNGKFETSVDTGFIVLNTATYPNFINFLKRVKVDTVPTEMTFGVTRDRGLFEWAGTSLDAVFCQRKNLFSPRMWRMIFDIVRFNQFALDLLITGDDVNDAAAMNGHSHAYGHGAGPEETIGEYLERERYSDAFRDDYLIPMTAAVWSTSPDKCTLDFPAVTLVRFMWNHHLLSTVATRPDWLTLKDCGKSYIDAVMRGFPSNHLHLNSPVTRVTNEDDGRVRVHLPNGDSDVYDHVILATHADQAYKIIEDTATDEEKSILGAFDTSENKVVLHSDLSLMPVARKAWTSWNYLTLSSPATGKQNIDQISLTYNMNILQHIPTSTFGDVLCTLDFPAVTLVRFMWNHHLLSTVATRPDWLTLKDCGKSYIDVVMRGFPSNHLHLNSPVTRVTNEDDGRVRVHLPNGDSDVYDHVILATHADQAYKIIEDTATDEEKSILGAFNTSENKVVLHSDLSLMPVARKAWTSWNYLTLSSPATGKQNIDQISLTYNMNILQHIPTSTFGDVLVTMNPLHEPDPAKTQASFTYRHPLYTPEAVRAQRLLPRIQNTRGISYAGAWTKYGFHEDGFSSGLAAAQDHLHARLPFQFVDSTYSRGRRPVLGLADLLLRVLILIVQVFVVQVLEAVWGAVRGRIGPKVEHVRRTLKNGKAH</sequence>
<dbReference type="SUPFAM" id="SSF51905">
    <property type="entry name" value="FAD/NAD(P)-binding domain"/>
    <property type="match status" value="2"/>
</dbReference>
<dbReference type="InterPro" id="IPR036188">
    <property type="entry name" value="FAD/NAD-bd_sf"/>
</dbReference>
<dbReference type="PANTHER" id="PTHR42923">
    <property type="entry name" value="PROTOPORPHYRINOGEN OXIDASE"/>
    <property type="match status" value="1"/>
</dbReference>
<proteinExistence type="predicted"/>
<dbReference type="PANTHER" id="PTHR42923:SF17">
    <property type="entry name" value="AMINE OXIDASE DOMAIN-CONTAINING PROTEIN"/>
    <property type="match status" value="1"/>
</dbReference>
<dbReference type="FunFam" id="1.10.405.20:FF:000001">
    <property type="entry name" value="Amine oxidase"/>
    <property type="match status" value="1"/>
</dbReference>
<feature type="non-terminal residue" evidence="2">
    <location>
        <position position="734"/>
    </location>
</feature>
<dbReference type="GO" id="GO:0016491">
    <property type="term" value="F:oxidoreductase activity"/>
    <property type="evidence" value="ECO:0007669"/>
    <property type="project" value="InterPro"/>
</dbReference>
<feature type="domain" description="Amine oxidase" evidence="1">
    <location>
        <begin position="462"/>
        <end position="535"/>
    </location>
</feature>
<dbReference type="Gene3D" id="3.50.50.60">
    <property type="entry name" value="FAD/NAD(P)-binding domain"/>
    <property type="match status" value="1"/>
</dbReference>
<dbReference type="STRING" id="100787.A0A0G4KXD3"/>
<dbReference type="AlphaFoldDB" id="A0A0G4KXD3"/>
<accession>A0A0G4KXD3</accession>
<dbReference type="InterPro" id="IPR050464">
    <property type="entry name" value="Zeta_carotene_desat/Oxidored"/>
</dbReference>
<evidence type="ECO:0000259" key="1">
    <source>
        <dbReference type="Pfam" id="PF01593"/>
    </source>
</evidence>
<dbReference type="InterPro" id="IPR002937">
    <property type="entry name" value="Amino_oxidase"/>
</dbReference>
<evidence type="ECO:0000313" key="2">
    <source>
        <dbReference type="EMBL" id="CRK14422.1"/>
    </source>
</evidence>
<reference evidence="2 3" key="1">
    <citation type="submission" date="2015-05" db="EMBL/GenBank/DDBJ databases">
        <authorList>
            <person name="Wang D.B."/>
            <person name="Wang M."/>
        </authorList>
    </citation>
    <scope>NUCLEOTIDE SEQUENCE [LARGE SCALE GENOMIC DNA]</scope>
    <source>
        <strain evidence="2">VL1</strain>
    </source>
</reference>
<dbReference type="EMBL" id="CVQH01005557">
    <property type="protein sequence ID" value="CRK14422.1"/>
    <property type="molecule type" value="Genomic_DNA"/>
</dbReference>
<dbReference type="Pfam" id="PF01593">
    <property type="entry name" value="Amino_oxidase"/>
    <property type="match status" value="2"/>
</dbReference>
<keyword evidence="3" id="KW-1185">Reference proteome</keyword>
<dbReference type="Proteomes" id="UP000044602">
    <property type="component" value="Unassembled WGS sequence"/>
</dbReference>
<organism evidence="2 3">
    <name type="scientific">Verticillium longisporum</name>
    <name type="common">Verticillium dahliae var. longisporum</name>
    <dbReference type="NCBI Taxonomy" id="100787"/>
    <lineage>
        <taxon>Eukaryota</taxon>
        <taxon>Fungi</taxon>
        <taxon>Dikarya</taxon>
        <taxon>Ascomycota</taxon>
        <taxon>Pezizomycotina</taxon>
        <taxon>Sordariomycetes</taxon>
        <taxon>Hypocreomycetidae</taxon>
        <taxon>Glomerellales</taxon>
        <taxon>Plectosphaerellaceae</taxon>
        <taxon>Verticillium</taxon>
    </lineage>
</organism>
<feature type="domain" description="Amine oxidase" evidence="1">
    <location>
        <begin position="52"/>
        <end position="331"/>
    </location>
</feature>
<gene>
    <name evidence="2" type="ORF">BN1708_002693</name>
</gene>
<protein>
    <recommendedName>
        <fullName evidence="1">Amine oxidase domain-containing protein</fullName>
    </recommendedName>
</protein>